<evidence type="ECO:0000313" key="4">
    <source>
        <dbReference type="Proteomes" id="UP000306102"/>
    </source>
</evidence>
<dbReference type="Proteomes" id="UP000306102">
    <property type="component" value="Unassembled WGS sequence"/>
</dbReference>
<evidence type="ECO:0000256" key="1">
    <source>
        <dbReference type="SAM" id="Coils"/>
    </source>
</evidence>
<accession>A0A4S4D844</accession>
<dbReference type="EMBL" id="SDRB02012165">
    <property type="protein sequence ID" value="THF98614.1"/>
    <property type="molecule type" value="Genomic_DNA"/>
</dbReference>
<dbReference type="AlphaFoldDB" id="A0A4S4D844"/>
<keyword evidence="2" id="KW-0812">Transmembrane</keyword>
<comment type="caution">
    <text evidence="3">The sequence shown here is derived from an EMBL/GenBank/DDBJ whole genome shotgun (WGS) entry which is preliminary data.</text>
</comment>
<protein>
    <submittedName>
        <fullName evidence="3">Uncharacterized protein</fullName>
    </submittedName>
</protein>
<feature type="coiled-coil region" evidence="1">
    <location>
        <begin position="30"/>
        <end position="64"/>
    </location>
</feature>
<organism evidence="3 4">
    <name type="scientific">Camellia sinensis var. sinensis</name>
    <name type="common">China tea</name>
    <dbReference type="NCBI Taxonomy" id="542762"/>
    <lineage>
        <taxon>Eukaryota</taxon>
        <taxon>Viridiplantae</taxon>
        <taxon>Streptophyta</taxon>
        <taxon>Embryophyta</taxon>
        <taxon>Tracheophyta</taxon>
        <taxon>Spermatophyta</taxon>
        <taxon>Magnoliopsida</taxon>
        <taxon>eudicotyledons</taxon>
        <taxon>Gunneridae</taxon>
        <taxon>Pentapetalae</taxon>
        <taxon>asterids</taxon>
        <taxon>Ericales</taxon>
        <taxon>Theaceae</taxon>
        <taxon>Camellia</taxon>
    </lineage>
</organism>
<keyword evidence="2" id="KW-0472">Membrane</keyword>
<evidence type="ECO:0000313" key="3">
    <source>
        <dbReference type="EMBL" id="THF98614.1"/>
    </source>
</evidence>
<feature type="transmembrane region" description="Helical" evidence="2">
    <location>
        <begin position="6"/>
        <end position="24"/>
    </location>
</feature>
<sequence>MDYSRMIFAVIGFSASFFLCLPNLKKWQHRQMVREKMKMISKALKHAEERAIRYEERHDRILKQICSYYLLNQELLEALSAAKTAMDGALQFATDLRDLQIKNRLYILNRESNQSVINK</sequence>
<keyword evidence="1" id="KW-0175">Coiled coil</keyword>
<gene>
    <name evidence="3" type="ORF">TEA_020682</name>
</gene>
<name>A0A4S4D844_CAMSN</name>
<keyword evidence="4" id="KW-1185">Reference proteome</keyword>
<evidence type="ECO:0000256" key="2">
    <source>
        <dbReference type="SAM" id="Phobius"/>
    </source>
</evidence>
<proteinExistence type="predicted"/>
<keyword evidence="2" id="KW-1133">Transmembrane helix</keyword>
<reference evidence="3 4" key="1">
    <citation type="journal article" date="2018" name="Proc. Natl. Acad. Sci. U.S.A.">
        <title>Draft genome sequence of Camellia sinensis var. sinensis provides insights into the evolution of the tea genome and tea quality.</title>
        <authorList>
            <person name="Wei C."/>
            <person name="Yang H."/>
            <person name="Wang S."/>
            <person name="Zhao J."/>
            <person name="Liu C."/>
            <person name="Gao L."/>
            <person name="Xia E."/>
            <person name="Lu Y."/>
            <person name="Tai Y."/>
            <person name="She G."/>
            <person name="Sun J."/>
            <person name="Cao H."/>
            <person name="Tong W."/>
            <person name="Gao Q."/>
            <person name="Li Y."/>
            <person name="Deng W."/>
            <person name="Jiang X."/>
            <person name="Wang W."/>
            <person name="Chen Q."/>
            <person name="Zhang S."/>
            <person name="Li H."/>
            <person name="Wu J."/>
            <person name="Wang P."/>
            <person name="Li P."/>
            <person name="Shi C."/>
            <person name="Zheng F."/>
            <person name="Jian J."/>
            <person name="Huang B."/>
            <person name="Shan D."/>
            <person name="Shi M."/>
            <person name="Fang C."/>
            <person name="Yue Y."/>
            <person name="Li F."/>
            <person name="Li D."/>
            <person name="Wei S."/>
            <person name="Han B."/>
            <person name="Jiang C."/>
            <person name="Yin Y."/>
            <person name="Xia T."/>
            <person name="Zhang Z."/>
            <person name="Bennetzen J.L."/>
            <person name="Zhao S."/>
            <person name="Wan X."/>
        </authorList>
    </citation>
    <scope>NUCLEOTIDE SEQUENCE [LARGE SCALE GENOMIC DNA]</scope>
    <source>
        <strain evidence="4">cv. Shuchazao</strain>
        <tissue evidence="3">Leaf</tissue>
    </source>
</reference>